<dbReference type="VEuPathDB" id="FungiDB:FOMG_16926"/>
<name>W9ZE48_FUSOX</name>
<accession>W9ZE48</accession>
<gene>
    <name evidence="1" type="ORF">FOMG_16926</name>
</gene>
<organism evidence="1">
    <name type="scientific">Fusarium oxysporum f. sp. melonis 26406</name>
    <dbReference type="NCBI Taxonomy" id="1089452"/>
    <lineage>
        <taxon>Eukaryota</taxon>
        <taxon>Fungi</taxon>
        <taxon>Dikarya</taxon>
        <taxon>Ascomycota</taxon>
        <taxon>Pezizomycotina</taxon>
        <taxon>Sordariomycetes</taxon>
        <taxon>Hypocreomycetidae</taxon>
        <taxon>Hypocreales</taxon>
        <taxon>Nectriaceae</taxon>
        <taxon>Fusarium</taxon>
        <taxon>Fusarium oxysporum species complex</taxon>
    </lineage>
</organism>
<dbReference type="EMBL" id="JH659359">
    <property type="protein sequence ID" value="EXK26523.1"/>
    <property type="molecule type" value="Genomic_DNA"/>
</dbReference>
<sequence length="70" mass="8432">MMSIYHGRGRRNQRRVTCQRYYRCDVTPSRRHCCGSKGTIRCMPTSKLTRRNWIVGMRRHTECLPKFLID</sequence>
<proteinExistence type="predicted"/>
<dbReference type="Proteomes" id="UP000030703">
    <property type="component" value="Unassembled WGS sequence"/>
</dbReference>
<dbReference type="HOGENOM" id="CLU_180928_0_0_1"/>
<dbReference type="AlphaFoldDB" id="W9ZE48"/>
<reference evidence="1" key="1">
    <citation type="submission" date="2012-04" db="EMBL/GenBank/DDBJ databases">
        <title>The Genome Sequence of Fusarium oxysporum melonis.</title>
        <authorList>
            <consortium name="The Broad Institute Genome Sequencing Platform"/>
            <person name="Ma L.-J."/>
            <person name="Gale L.R."/>
            <person name="Schwartz D.C."/>
            <person name="Zhou S."/>
            <person name="Corby-Kistler H."/>
            <person name="Young S.K."/>
            <person name="Zeng Q."/>
            <person name="Gargeya S."/>
            <person name="Fitzgerald M."/>
            <person name="Haas B."/>
            <person name="Abouelleil A."/>
            <person name="Alvarado L."/>
            <person name="Arachchi H.M."/>
            <person name="Berlin A."/>
            <person name="Brown A."/>
            <person name="Chapman S.B."/>
            <person name="Chen Z."/>
            <person name="Dunbar C."/>
            <person name="Freedman E."/>
            <person name="Gearin G."/>
            <person name="Goldberg J."/>
            <person name="Griggs A."/>
            <person name="Gujja S."/>
            <person name="Heiman D."/>
            <person name="Howarth C."/>
            <person name="Larson L."/>
            <person name="Lui A."/>
            <person name="MacDonald P.J.P."/>
            <person name="Montmayeur A."/>
            <person name="Murphy C."/>
            <person name="Neiman D."/>
            <person name="Pearson M."/>
            <person name="Priest M."/>
            <person name="Roberts A."/>
            <person name="Saif S."/>
            <person name="Shea T."/>
            <person name="Shenoy N."/>
            <person name="Sisk P."/>
            <person name="Stolte C."/>
            <person name="Sykes S."/>
            <person name="Wortman J."/>
            <person name="Nusbaum C."/>
            <person name="Birren B."/>
        </authorList>
    </citation>
    <scope>NUCLEOTIDE SEQUENCE</scope>
    <source>
        <strain evidence="1">26406</strain>
    </source>
</reference>
<reference evidence="1" key="2">
    <citation type="submission" date="2012-05" db="EMBL/GenBank/DDBJ databases">
        <title>Annotation of the Genome Sequence of Fusarium oxysporum f. sp. melonis 26406.</title>
        <authorList>
            <consortium name="The Broad Institute Genomics Platform"/>
            <person name="Ma L.-J."/>
            <person name="Corby-Kistler H."/>
            <person name="Broz K."/>
            <person name="Gale L.R."/>
            <person name="Jonkers W."/>
            <person name="O'Donnell K."/>
            <person name="Ploetz R."/>
            <person name="Steinberg C."/>
            <person name="Schwartz D.C."/>
            <person name="VanEtten H."/>
            <person name="Zhou S."/>
            <person name="Young S.K."/>
            <person name="Zeng Q."/>
            <person name="Gargeya S."/>
            <person name="Fitzgerald M."/>
            <person name="Abouelleil A."/>
            <person name="Alvarado L."/>
            <person name="Chapman S.B."/>
            <person name="Gainer-Dewar J."/>
            <person name="Goldberg J."/>
            <person name="Griggs A."/>
            <person name="Gujja S."/>
            <person name="Hansen M."/>
            <person name="Howarth C."/>
            <person name="Imamovic A."/>
            <person name="Ireland A."/>
            <person name="Larimer J."/>
            <person name="McCowan C."/>
            <person name="Murphy C."/>
            <person name="Pearson M."/>
            <person name="Poon T.W."/>
            <person name="Priest M."/>
            <person name="Roberts A."/>
            <person name="Saif S."/>
            <person name="Shea T."/>
            <person name="Sykes S."/>
            <person name="Wortman J."/>
            <person name="Nusbaum C."/>
            <person name="Birren B."/>
        </authorList>
    </citation>
    <scope>NUCLEOTIDE SEQUENCE</scope>
    <source>
        <strain evidence="1">26406</strain>
    </source>
</reference>
<evidence type="ECO:0000313" key="1">
    <source>
        <dbReference type="EMBL" id="EXK26523.1"/>
    </source>
</evidence>
<protein>
    <submittedName>
        <fullName evidence="1">Uncharacterized protein</fullName>
    </submittedName>
</protein>